<reference evidence="1" key="1">
    <citation type="submission" date="2022-06" db="EMBL/GenBank/DDBJ databases">
        <title>Novel species in genus nocardia.</title>
        <authorList>
            <person name="Li F."/>
        </authorList>
    </citation>
    <scope>NUCLEOTIDE SEQUENCE</scope>
    <source>
        <strain evidence="1">CDC141</strain>
    </source>
</reference>
<dbReference type="AlphaFoldDB" id="A0A9X2J1A4"/>
<dbReference type="RefSeq" id="WP_251917358.1">
    <property type="nucleotide sequence ID" value="NZ_JAMRXG010000018.1"/>
</dbReference>
<protein>
    <submittedName>
        <fullName evidence="1">Uncharacterized protein</fullName>
    </submittedName>
</protein>
<evidence type="ECO:0000313" key="2">
    <source>
        <dbReference type="Proteomes" id="UP001139157"/>
    </source>
</evidence>
<dbReference type="EMBL" id="JAMRXG010000018">
    <property type="protein sequence ID" value="MCM6777895.1"/>
    <property type="molecule type" value="Genomic_DNA"/>
</dbReference>
<proteinExistence type="predicted"/>
<gene>
    <name evidence="1" type="ORF">NDR86_30865</name>
</gene>
<name>A0A9X2J1A4_9NOCA</name>
<sequence>MSIHGASYGEWHTLTIKIDGEDEDGQPALDYKLDHPESCQRIPVEGWADMHQFDCHEAELVAEFEDYPDDIGLPTEPGSYRIRGWATPGNWAGANYVEPAAGVEVGEEWQPKPIERETNE</sequence>
<accession>A0A9X2J1A4</accession>
<keyword evidence="2" id="KW-1185">Reference proteome</keyword>
<organism evidence="1 2">
    <name type="scientific">Nocardia pulmonis</name>
    <dbReference type="NCBI Taxonomy" id="2951408"/>
    <lineage>
        <taxon>Bacteria</taxon>
        <taxon>Bacillati</taxon>
        <taxon>Actinomycetota</taxon>
        <taxon>Actinomycetes</taxon>
        <taxon>Mycobacteriales</taxon>
        <taxon>Nocardiaceae</taxon>
        <taxon>Nocardia</taxon>
    </lineage>
</organism>
<comment type="caution">
    <text evidence="1">The sequence shown here is derived from an EMBL/GenBank/DDBJ whole genome shotgun (WGS) entry which is preliminary data.</text>
</comment>
<evidence type="ECO:0000313" key="1">
    <source>
        <dbReference type="EMBL" id="MCM6777895.1"/>
    </source>
</evidence>
<dbReference type="Proteomes" id="UP001139157">
    <property type="component" value="Unassembled WGS sequence"/>
</dbReference>